<dbReference type="Pfam" id="PF11687">
    <property type="entry name" value="DUF3284"/>
    <property type="match status" value="1"/>
</dbReference>
<gene>
    <name evidence="1" type="ORF">FM115_03895</name>
</gene>
<accession>A0A1R4J4K8</accession>
<dbReference type="InterPro" id="IPR021701">
    <property type="entry name" value="DUF3284"/>
</dbReference>
<evidence type="ECO:0000313" key="1">
    <source>
        <dbReference type="EMBL" id="SJN27051.1"/>
    </source>
</evidence>
<reference evidence="1 2" key="1">
    <citation type="submission" date="2017-02" db="EMBL/GenBank/DDBJ databases">
        <authorList>
            <person name="Peterson S.W."/>
        </authorList>
    </citation>
    <scope>NUCLEOTIDE SEQUENCE [LARGE SCALE GENOMIC DNA]</scope>
    <source>
        <strain evidence="1 2">42ea</strain>
    </source>
</reference>
<evidence type="ECO:0008006" key="3">
    <source>
        <dbReference type="Google" id="ProtNLM"/>
    </source>
</evidence>
<protein>
    <recommendedName>
        <fullName evidence="3">DUF3284 domain-containing protein</fullName>
    </recommendedName>
</protein>
<dbReference type="AlphaFoldDB" id="A0A1R4J4K8"/>
<evidence type="ECO:0000313" key="2">
    <source>
        <dbReference type="Proteomes" id="UP000195611"/>
    </source>
</evidence>
<dbReference type="Proteomes" id="UP000195611">
    <property type="component" value="Unassembled WGS sequence"/>
</dbReference>
<organism evidence="1 2">
    <name type="scientific">Marinilactibacillus psychrotolerans 42ea</name>
    <dbReference type="NCBI Taxonomy" id="1255609"/>
    <lineage>
        <taxon>Bacteria</taxon>
        <taxon>Bacillati</taxon>
        <taxon>Bacillota</taxon>
        <taxon>Bacilli</taxon>
        <taxon>Lactobacillales</taxon>
        <taxon>Carnobacteriaceae</taxon>
        <taxon>Marinilactibacillus</taxon>
    </lineage>
</organism>
<sequence>MKIDKKLKISTDQFYKQLIRSIQNDILTQTGEELLEHELEGYSYVKNFPNNQIATMTITEIIHNKIYEYKMVTDKNIIVSRYTISSQEKNTCEVEYEEHVESEGALQSLNDSFMGSVMMYFKKRRFASMLSNVERAVNKNESNE</sequence>
<dbReference type="EMBL" id="FUKW01000064">
    <property type="protein sequence ID" value="SJN27051.1"/>
    <property type="molecule type" value="Genomic_DNA"/>
</dbReference>
<name>A0A1R4J4K8_9LACT</name>
<dbReference type="RefSeq" id="WP_087057539.1">
    <property type="nucleotide sequence ID" value="NZ_FUKW01000064.1"/>
</dbReference>
<proteinExistence type="predicted"/>